<dbReference type="Gene3D" id="3.30.420.10">
    <property type="entry name" value="Ribonuclease H-like superfamily/Ribonuclease H"/>
    <property type="match status" value="1"/>
</dbReference>
<dbReference type="AlphaFoldDB" id="A0A8I6WVG6"/>
<dbReference type="Gramene" id="HORVU.MOREX.r3.1HG0092400.1">
    <property type="protein sequence ID" value="HORVU.MOREX.r3.1HG0092400.1.CDS1"/>
    <property type="gene ID" value="HORVU.MOREX.r3.1HG0092400"/>
</dbReference>
<dbReference type="InterPro" id="IPR012337">
    <property type="entry name" value="RNaseH-like_sf"/>
</dbReference>
<reference evidence="2" key="3">
    <citation type="submission" date="2022-01" db="UniProtKB">
        <authorList>
            <consortium name="EnsemblPlants"/>
        </authorList>
    </citation>
    <scope>IDENTIFICATION</scope>
    <source>
        <strain evidence="2">subsp. vulgare</strain>
    </source>
</reference>
<dbReference type="Pfam" id="PF13456">
    <property type="entry name" value="RVT_3"/>
    <property type="match status" value="1"/>
</dbReference>
<dbReference type="PANTHER" id="PTHR47074:SF69">
    <property type="entry name" value="RNASE H TYPE-1 DOMAIN-CONTAINING PROTEIN"/>
    <property type="match status" value="1"/>
</dbReference>
<accession>A0A8I6WVG6</accession>
<dbReference type="InterPro" id="IPR052929">
    <property type="entry name" value="RNase_H-like_EbsB-rel"/>
</dbReference>
<dbReference type="InterPro" id="IPR044730">
    <property type="entry name" value="RNase_H-like_dom_plant"/>
</dbReference>
<dbReference type="PANTHER" id="PTHR47074">
    <property type="entry name" value="BNAC02G40300D PROTEIN"/>
    <property type="match status" value="1"/>
</dbReference>
<proteinExistence type="predicted"/>
<evidence type="ECO:0000313" key="2">
    <source>
        <dbReference type="EnsemblPlants" id="HORVU.MOREX.r3.1HG0092400.1.CDS1"/>
    </source>
</evidence>
<reference evidence="3" key="1">
    <citation type="journal article" date="2012" name="Nature">
        <title>A physical, genetic and functional sequence assembly of the barley genome.</title>
        <authorList>
            <consortium name="The International Barley Genome Sequencing Consortium"/>
            <person name="Mayer K.F."/>
            <person name="Waugh R."/>
            <person name="Brown J.W."/>
            <person name="Schulman A."/>
            <person name="Langridge P."/>
            <person name="Platzer M."/>
            <person name="Fincher G.B."/>
            <person name="Muehlbauer G.J."/>
            <person name="Sato K."/>
            <person name="Close T.J."/>
            <person name="Wise R.P."/>
            <person name="Stein N."/>
        </authorList>
    </citation>
    <scope>NUCLEOTIDE SEQUENCE [LARGE SCALE GENOMIC DNA]</scope>
    <source>
        <strain evidence="3">cv. Morex</strain>
    </source>
</reference>
<evidence type="ECO:0000259" key="1">
    <source>
        <dbReference type="Pfam" id="PF13456"/>
    </source>
</evidence>
<feature type="domain" description="RNase H type-1" evidence="1">
    <location>
        <begin position="40"/>
        <end position="162"/>
    </location>
</feature>
<dbReference type="GO" id="GO:0003676">
    <property type="term" value="F:nucleic acid binding"/>
    <property type="evidence" value="ECO:0007669"/>
    <property type="project" value="InterPro"/>
</dbReference>
<dbReference type="InterPro" id="IPR036397">
    <property type="entry name" value="RNaseH_sf"/>
</dbReference>
<reference evidence="2" key="2">
    <citation type="submission" date="2020-10" db="EMBL/GenBank/DDBJ databases">
        <authorList>
            <person name="Scholz U."/>
            <person name="Mascher M."/>
            <person name="Fiebig A."/>
        </authorList>
    </citation>
    <scope>NUCLEOTIDE SEQUENCE [LARGE SCALE GENOMIC DNA]</scope>
    <source>
        <strain evidence="2">cv. Morex</strain>
    </source>
</reference>
<dbReference type="GO" id="GO:0004523">
    <property type="term" value="F:RNA-DNA hybrid ribonuclease activity"/>
    <property type="evidence" value="ECO:0007669"/>
    <property type="project" value="InterPro"/>
</dbReference>
<dbReference type="EnsemblPlants" id="HORVU.MOREX.r3.1HG0092400.1">
    <property type="protein sequence ID" value="HORVU.MOREX.r3.1HG0092400.1.CDS1"/>
    <property type="gene ID" value="HORVU.MOREX.r3.1HG0092400"/>
</dbReference>
<dbReference type="InterPro" id="IPR002156">
    <property type="entry name" value="RNaseH_domain"/>
</dbReference>
<evidence type="ECO:0000313" key="3">
    <source>
        <dbReference type="Proteomes" id="UP000011116"/>
    </source>
</evidence>
<keyword evidence="3" id="KW-1185">Reference proteome</keyword>
<protein>
    <recommendedName>
        <fullName evidence="1">RNase H type-1 domain-containing protein</fullName>
    </recommendedName>
</protein>
<dbReference type="Proteomes" id="UP000011116">
    <property type="component" value="Chromosome 1H"/>
</dbReference>
<dbReference type="SUPFAM" id="SSF53098">
    <property type="entry name" value="Ribonuclease H-like"/>
    <property type="match status" value="1"/>
</dbReference>
<organism evidence="2 3">
    <name type="scientific">Hordeum vulgare subsp. vulgare</name>
    <name type="common">Domesticated barley</name>
    <dbReference type="NCBI Taxonomy" id="112509"/>
    <lineage>
        <taxon>Eukaryota</taxon>
        <taxon>Viridiplantae</taxon>
        <taxon>Streptophyta</taxon>
        <taxon>Embryophyta</taxon>
        <taxon>Tracheophyta</taxon>
        <taxon>Spermatophyta</taxon>
        <taxon>Magnoliopsida</taxon>
        <taxon>Liliopsida</taxon>
        <taxon>Poales</taxon>
        <taxon>Poaceae</taxon>
        <taxon>BOP clade</taxon>
        <taxon>Pooideae</taxon>
        <taxon>Triticodae</taxon>
        <taxon>Triticeae</taxon>
        <taxon>Hordeinae</taxon>
        <taxon>Hordeum</taxon>
    </lineage>
</organism>
<name>A0A8I6WVG6_HORVV</name>
<dbReference type="SMR" id="A0A8I6WVG6"/>
<sequence length="195" mass="21446">MLQTRRLALEFQDYFSKQEKKKAVEVVVWKLPCTDMIKINIDGSFFKAAGHGGWGVVARDADGDVCFSAAGKLNHAQNALQTEAEACIKALGFAREYGMQRVQIEIDAQMLVKAISSADLDLSPNDVMLREIKVQVFLHFNSFSMSYCPRTCNKVAHALASFGAKVVVESQVVWPGRVPTSARDLVANDLVAHVA</sequence>
<dbReference type="CDD" id="cd06222">
    <property type="entry name" value="RNase_H_like"/>
    <property type="match status" value="1"/>
</dbReference>